<evidence type="ECO:0000313" key="2">
    <source>
        <dbReference type="Proteomes" id="UP000828048"/>
    </source>
</evidence>
<organism evidence="1 2">
    <name type="scientific">Vaccinium darrowii</name>
    <dbReference type="NCBI Taxonomy" id="229202"/>
    <lineage>
        <taxon>Eukaryota</taxon>
        <taxon>Viridiplantae</taxon>
        <taxon>Streptophyta</taxon>
        <taxon>Embryophyta</taxon>
        <taxon>Tracheophyta</taxon>
        <taxon>Spermatophyta</taxon>
        <taxon>Magnoliopsida</taxon>
        <taxon>eudicotyledons</taxon>
        <taxon>Gunneridae</taxon>
        <taxon>Pentapetalae</taxon>
        <taxon>asterids</taxon>
        <taxon>Ericales</taxon>
        <taxon>Ericaceae</taxon>
        <taxon>Vaccinioideae</taxon>
        <taxon>Vaccinieae</taxon>
        <taxon>Vaccinium</taxon>
    </lineage>
</organism>
<reference evidence="1 2" key="1">
    <citation type="journal article" date="2021" name="Hortic Res">
        <title>High-quality reference genome and annotation aids understanding of berry development for evergreen blueberry (Vaccinium darrowii).</title>
        <authorList>
            <person name="Yu J."/>
            <person name="Hulse-Kemp A.M."/>
            <person name="Babiker E."/>
            <person name="Staton M."/>
        </authorList>
    </citation>
    <scope>NUCLEOTIDE SEQUENCE [LARGE SCALE GENOMIC DNA]</scope>
    <source>
        <strain evidence="2">cv. NJ 8807/NJ 8810</strain>
        <tissue evidence="1">Young leaf</tissue>
    </source>
</reference>
<dbReference type="Proteomes" id="UP000828048">
    <property type="component" value="Chromosome 8"/>
</dbReference>
<evidence type="ECO:0000313" key="1">
    <source>
        <dbReference type="EMBL" id="KAH7852456.1"/>
    </source>
</evidence>
<sequence>MDDPKSQNDEFSVQPHMPNTAFNPPRKPKRNKDQDDLKISDVQLEIVMGIIELYSLIGAAFAGRTSDWVGRRYTIVIAAALFFAGALFSTIATNYAFLMVGRFVAGLGVGFALLIAPGLHHGARSGLLSCFPHFFPRSLHQRWCIAGIYIKLVDSARQSRFWTRLQIQKRRLSFGSPIYIKEAAGIYEECNDDIVQVPKRSHGKDVWKELFLHPTPTVKHILIAGVGIHFFQQASGIDAVVLYSPKIFGKAAMIAIFDDVDEFLYLGEV</sequence>
<gene>
    <name evidence="1" type="ORF">Vadar_024986</name>
</gene>
<accession>A0ACB7YFW9</accession>
<comment type="caution">
    <text evidence="1">The sequence shown here is derived from an EMBL/GenBank/DDBJ whole genome shotgun (WGS) entry which is preliminary data.</text>
</comment>
<name>A0ACB7YFW9_9ERIC</name>
<keyword evidence="2" id="KW-1185">Reference proteome</keyword>
<protein>
    <submittedName>
        <fullName evidence="1">Uncharacterized protein</fullName>
    </submittedName>
</protein>
<proteinExistence type="predicted"/>
<dbReference type="EMBL" id="CM037158">
    <property type="protein sequence ID" value="KAH7852456.1"/>
    <property type="molecule type" value="Genomic_DNA"/>
</dbReference>